<evidence type="ECO:0000313" key="1">
    <source>
        <dbReference type="EMBL" id="KAF2395904.1"/>
    </source>
</evidence>
<proteinExistence type="predicted"/>
<gene>
    <name evidence="1" type="ORF">EJ06DRAFT_570712</name>
</gene>
<protein>
    <submittedName>
        <fullName evidence="1">Uncharacterized protein</fullName>
    </submittedName>
</protein>
<dbReference type="Proteomes" id="UP000799640">
    <property type="component" value="Unassembled WGS sequence"/>
</dbReference>
<sequence length="139" mass="15815">MPIVSTYLSPFNPRQNRYFLVPDTELQRIPELASLTGLFPTHGNETNMRKGAAIEYCTQAIRFPLEKRANTLIHLAARRLVFAPLSWTGTSLDETIPLPPKDQDRLKTANMPPYTWTVPLSRLHVPLWYVLPLGSRSCV</sequence>
<organism evidence="1 2">
    <name type="scientific">Trichodelitschia bisporula</name>
    <dbReference type="NCBI Taxonomy" id="703511"/>
    <lineage>
        <taxon>Eukaryota</taxon>
        <taxon>Fungi</taxon>
        <taxon>Dikarya</taxon>
        <taxon>Ascomycota</taxon>
        <taxon>Pezizomycotina</taxon>
        <taxon>Dothideomycetes</taxon>
        <taxon>Dothideomycetes incertae sedis</taxon>
        <taxon>Phaeotrichales</taxon>
        <taxon>Phaeotrichaceae</taxon>
        <taxon>Trichodelitschia</taxon>
    </lineage>
</organism>
<accession>A0A6G1HJ24</accession>
<keyword evidence="2" id="KW-1185">Reference proteome</keyword>
<dbReference type="EMBL" id="ML996710">
    <property type="protein sequence ID" value="KAF2395904.1"/>
    <property type="molecule type" value="Genomic_DNA"/>
</dbReference>
<evidence type="ECO:0000313" key="2">
    <source>
        <dbReference type="Proteomes" id="UP000799640"/>
    </source>
</evidence>
<dbReference type="OrthoDB" id="4202165at2759"/>
<name>A0A6G1HJ24_9PEZI</name>
<reference evidence="1" key="1">
    <citation type="journal article" date="2020" name="Stud. Mycol.">
        <title>101 Dothideomycetes genomes: a test case for predicting lifestyles and emergence of pathogens.</title>
        <authorList>
            <person name="Haridas S."/>
            <person name="Albert R."/>
            <person name="Binder M."/>
            <person name="Bloem J."/>
            <person name="Labutti K."/>
            <person name="Salamov A."/>
            <person name="Andreopoulos B."/>
            <person name="Baker S."/>
            <person name="Barry K."/>
            <person name="Bills G."/>
            <person name="Bluhm B."/>
            <person name="Cannon C."/>
            <person name="Castanera R."/>
            <person name="Culley D."/>
            <person name="Daum C."/>
            <person name="Ezra D."/>
            <person name="Gonzalez J."/>
            <person name="Henrissat B."/>
            <person name="Kuo A."/>
            <person name="Liang C."/>
            <person name="Lipzen A."/>
            <person name="Lutzoni F."/>
            <person name="Magnuson J."/>
            <person name="Mondo S."/>
            <person name="Nolan M."/>
            <person name="Ohm R."/>
            <person name="Pangilinan J."/>
            <person name="Park H.-J."/>
            <person name="Ramirez L."/>
            <person name="Alfaro M."/>
            <person name="Sun H."/>
            <person name="Tritt A."/>
            <person name="Yoshinaga Y."/>
            <person name="Zwiers L.-H."/>
            <person name="Turgeon B."/>
            <person name="Goodwin S."/>
            <person name="Spatafora J."/>
            <person name="Crous P."/>
            <person name="Grigoriev I."/>
        </authorList>
    </citation>
    <scope>NUCLEOTIDE SEQUENCE</scope>
    <source>
        <strain evidence="1">CBS 262.69</strain>
    </source>
</reference>
<dbReference type="AlphaFoldDB" id="A0A6G1HJ24"/>